<evidence type="ECO:0000256" key="2">
    <source>
        <dbReference type="ARBA" id="ARBA00022723"/>
    </source>
</evidence>
<comment type="caution">
    <text evidence="5">The sequence shown here is derived from an EMBL/GenBank/DDBJ whole genome shotgun (WGS) entry which is preliminary data.</text>
</comment>
<dbReference type="OrthoDB" id="285675at2"/>
<sequence>MNLSEYHQNIEKIWAYIEEQLEAQECDVDCDIHGSVFSIVFSDRSQVVINKQEPLLELWLASRAGGFHFAYRNGQWISNNGELFWDCLEQACAEHGETVAFDMYKK</sequence>
<dbReference type="Pfam" id="PF01491">
    <property type="entry name" value="Frataxin_Cyay"/>
    <property type="match status" value="1"/>
</dbReference>
<dbReference type="InterPro" id="IPR047584">
    <property type="entry name" value="CyaY"/>
</dbReference>
<dbReference type="AlphaFoldDB" id="A0A1T0B8V9"/>
<comment type="similarity">
    <text evidence="1 4">Belongs to the frataxin family.</text>
</comment>
<organism evidence="5 6">
    <name type="scientific">[Haemophilus] felis</name>
    <dbReference type="NCBI Taxonomy" id="123822"/>
    <lineage>
        <taxon>Bacteria</taxon>
        <taxon>Pseudomonadati</taxon>
        <taxon>Pseudomonadota</taxon>
        <taxon>Gammaproteobacteria</taxon>
        <taxon>Pasteurellales</taxon>
        <taxon>Pasteurellaceae</taxon>
    </lineage>
</organism>
<dbReference type="GO" id="GO:0008198">
    <property type="term" value="F:ferrous iron binding"/>
    <property type="evidence" value="ECO:0007669"/>
    <property type="project" value="TreeGrafter"/>
</dbReference>
<dbReference type="CDD" id="cd00503">
    <property type="entry name" value="Frataxin"/>
    <property type="match status" value="1"/>
</dbReference>
<evidence type="ECO:0000256" key="1">
    <source>
        <dbReference type="ARBA" id="ARBA00008183"/>
    </source>
</evidence>
<accession>A0A1T0B8V9</accession>
<dbReference type="InterPro" id="IPR036524">
    <property type="entry name" value="Frataxin/CyaY_sf"/>
</dbReference>
<dbReference type="Proteomes" id="UP000190023">
    <property type="component" value="Unassembled WGS sequence"/>
</dbReference>
<dbReference type="SMART" id="SM01219">
    <property type="entry name" value="Frataxin_Cyay"/>
    <property type="match status" value="1"/>
</dbReference>
<dbReference type="PANTHER" id="PTHR16821">
    <property type="entry name" value="FRATAXIN"/>
    <property type="match status" value="1"/>
</dbReference>
<keyword evidence="6" id="KW-1185">Reference proteome</keyword>
<dbReference type="SUPFAM" id="SSF55387">
    <property type="entry name" value="Frataxin/Nqo15-like"/>
    <property type="match status" value="1"/>
</dbReference>
<dbReference type="NCBIfam" id="TIGR03421">
    <property type="entry name" value="FeS_CyaY"/>
    <property type="match status" value="1"/>
</dbReference>
<dbReference type="STRING" id="123822.B0188_02170"/>
<dbReference type="PROSITE" id="PS01344">
    <property type="entry name" value="FRATAXIN_1"/>
    <property type="match status" value="1"/>
</dbReference>
<name>A0A1T0B8V9_9PAST</name>
<dbReference type="InterPro" id="IPR020895">
    <property type="entry name" value="Frataxin_CS"/>
</dbReference>
<dbReference type="PROSITE" id="PS50810">
    <property type="entry name" value="FRATAXIN_2"/>
    <property type="match status" value="1"/>
</dbReference>
<comment type="function">
    <text evidence="4">Involved in iron-sulfur (Fe-S) cluster assembly. May act as a regulator of Fe-S biogenesis.</text>
</comment>
<protein>
    <recommendedName>
        <fullName evidence="4">Iron-sulfur cluster assembly protein CyaY</fullName>
    </recommendedName>
</protein>
<reference evidence="5 6" key="1">
    <citation type="submission" date="2017-02" db="EMBL/GenBank/DDBJ databases">
        <title>Draft genome sequence of Haemophilus felis CCUG 31170 type strain.</title>
        <authorList>
            <person name="Engstrom-Jakobsson H."/>
            <person name="Salva-Serra F."/>
            <person name="Thorell K."/>
            <person name="Gonzales-Siles L."/>
            <person name="Karlsson R."/>
            <person name="Boulund F."/>
            <person name="Engstrand L."/>
            <person name="Kristiansson E."/>
            <person name="Moore E."/>
        </authorList>
    </citation>
    <scope>NUCLEOTIDE SEQUENCE [LARGE SCALE GENOMIC DNA]</scope>
    <source>
        <strain evidence="5 6">CCUG 31170</strain>
    </source>
</reference>
<dbReference type="HAMAP" id="MF_00142">
    <property type="entry name" value="CyaY"/>
    <property type="match status" value="1"/>
</dbReference>
<dbReference type="GO" id="GO:0008199">
    <property type="term" value="F:ferric iron binding"/>
    <property type="evidence" value="ECO:0007669"/>
    <property type="project" value="InterPro"/>
</dbReference>
<evidence type="ECO:0000256" key="4">
    <source>
        <dbReference type="HAMAP-Rule" id="MF_00142"/>
    </source>
</evidence>
<dbReference type="InterPro" id="IPR002908">
    <property type="entry name" value="Frataxin/CyaY"/>
</dbReference>
<proteinExistence type="inferred from homology"/>
<gene>
    <name evidence="4" type="primary">cyaY</name>
    <name evidence="5" type="ORF">B0188_02170</name>
</gene>
<evidence type="ECO:0000313" key="6">
    <source>
        <dbReference type="Proteomes" id="UP000190023"/>
    </source>
</evidence>
<keyword evidence="2 4" id="KW-0479">Metal-binding</keyword>
<dbReference type="Gene3D" id="3.30.920.10">
    <property type="entry name" value="Frataxin/CyaY"/>
    <property type="match status" value="1"/>
</dbReference>
<evidence type="ECO:0000256" key="3">
    <source>
        <dbReference type="ARBA" id="ARBA00023004"/>
    </source>
</evidence>
<dbReference type="GO" id="GO:0005829">
    <property type="term" value="C:cytosol"/>
    <property type="evidence" value="ECO:0007669"/>
    <property type="project" value="TreeGrafter"/>
</dbReference>
<evidence type="ECO:0000313" key="5">
    <source>
        <dbReference type="EMBL" id="OOS06555.1"/>
    </source>
</evidence>
<dbReference type="EMBL" id="MUYB01000007">
    <property type="protein sequence ID" value="OOS06555.1"/>
    <property type="molecule type" value="Genomic_DNA"/>
</dbReference>
<keyword evidence="3 4" id="KW-0408">Iron</keyword>
<dbReference type="GO" id="GO:0016226">
    <property type="term" value="P:iron-sulfur cluster assembly"/>
    <property type="evidence" value="ECO:0007669"/>
    <property type="project" value="UniProtKB-UniRule"/>
</dbReference>
<dbReference type="PANTHER" id="PTHR16821:SF2">
    <property type="entry name" value="FRATAXIN, MITOCHONDRIAL"/>
    <property type="match status" value="1"/>
</dbReference>